<reference evidence="7 8" key="1">
    <citation type="journal article" date="2024" name="Plant Biotechnol. J.">
        <title>Dendrobium thyrsiflorum genome and its molecular insights into genes involved in important horticultural traits.</title>
        <authorList>
            <person name="Chen B."/>
            <person name="Wang J.Y."/>
            <person name="Zheng P.J."/>
            <person name="Li K.L."/>
            <person name="Liang Y.M."/>
            <person name="Chen X.F."/>
            <person name="Zhang C."/>
            <person name="Zhao X."/>
            <person name="He X."/>
            <person name="Zhang G.Q."/>
            <person name="Liu Z.J."/>
            <person name="Xu Q."/>
        </authorList>
    </citation>
    <scope>NUCLEOTIDE SEQUENCE [LARGE SCALE GENOMIC DNA]</scope>
    <source>
        <strain evidence="7">GZMU011</strain>
    </source>
</reference>
<evidence type="ECO:0000256" key="4">
    <source>
        <dbReference type="ARBA" id="ARBA00023136"/>
    </source>
</evidence>
<keyword evidence="3 5" id="KW-1133">Transmembrane helix</keyword>
<protein>
    <recommendedName>
        <fullName evidence="6">Late embryogenesis abundant protein LEA-2 subgroup domain-containing protein</fullName>
    </recommendedName>
</protein>
<comment type="subcellular location">
    <subcellularLocation>
        <location evidence="1">Membrane</location>
        <topology evidence="1">Single-pass membrane protein</topology>
    </subcellularLocation>
</comment>
<dbReference type="EMBL" id="JANQDX010000008">
    <property type="protein sequence ID" value="KAL0920364.1"/>
    <property type="molecule type" value="Genomic_DNA"/>
</dbReference>
<dbReference type="AlphaFoldDB" id="A0ABD0V5Z5"/>
<proteinExistence type="predicted"/>
<dbReference type="Proteomes" id="UP001552299">
    <property type="component" value="Unassembled WGS sequence"/>
</dbReference>
<keyword evidence="4 5" id="KW-0472">Membrane</keyword>
<evidence type="ECO:0000313" key="7">
    <source>
        <dbReference type="EMBL" id="KAL0920364.1"/>
    </source>
</evidence>
<dbReference type="InterPro" id="IPR044839">
    <property type="entry name" value="NDR1-like"/>
</dbReference>
<evidence type="ECO:0000256" key="5">
    <source>
        <dbReference type="SAM" id="Phobius"/>
    </source>
</evidence>
<accession>A0ABD0V5Z5</accession>
<keyword evidence="2 5" id="KW-0812">Transmembrane</keyword>
<evidence type="ECO:0000256" key="3">
    <source>
        <dbReference type="ARBA" id="ARBA00022989"/>
    </source>
</evidence>
<name>A0ABD0V5Z5_DENTH</name>
<sequence>MKSPNSPLGTFSPLYNHQNSHLSQPKATHLSSTAAAMPPQPLPVASRRRRFRPLRFLALTLLSLIILVGLIILIFYLIVRPSTISYYVDDAHIRNYNLSSSGELTASFDLSLLADNRNHHVSIYYDSLVVAIWYADQMLAFRELPPFHQPKRNTTRLVLSAAAMATPLLGSVADVLKHDRSAGQVALEVRARAKIRFKVGVAKTKHYVMRVYCAPVVVRFSPAAGMFQRAYCDVDV</sequence>
<feature type="domain" description="Late embryogenesis abundant protein LEA-2 subgroup" evidence="6">
    <location>
        <begin position="113"/>
        <end position="207"/>
    </location>
</feature>
<feature type="transmembrane region" description="Helical" evidence="5">
    <location>
        <begin position="56"/>
        <end position="79"/>
    </location>
</feature>
<keyword evidence="8" id="KW-1185">Reference proteome</keyword>
<dbReference type="GO" id="GO:0016020">
    <property type="term" value="C:membrane"/>
    <property type="evidence" value="ECO:0007669"/>
    <property type="project" value="UniProtKB-SubCell"/>
</dbReference>
<dbReference type="Pfam" id="PF03168">
    <property type="entry name" value="LEA_2"/>
    <property type="match status" value="1"/>
</dbReference>
<comment type="caution">
    <text evidence="7">The sequence shown here is derived from an EMBL/GenBank/DDBJ whole genome shotgun (WGS) entry which is preliminary data.</text>
</comment>
<gene>
    <name evidence="7" type="ORF">M5K25_009493</name>
</gene>
<dbReference type="PANTHER" id="PTHR31234:SF39">
    <property type="entry name" value="HARPIN-INDUCED PROTEIN 1 CONTAINING PROTEIN, EXPRESSED"/>
    <property type="match status" value="1"/>
</dbReference>
<evidence type="ECO:0000259" key="6">
    <source>
        <dbReference type="Pfam" id="PF03168"/>
    </source>
</evidence>
<evidence type="ECO:0000256" key="2">
    <source>
        <dbReference type="ARBA" id="ARBA00022692"/>
    </source>
</evidence>
<evidence type="ECO:0000256" key="1">
    <source>
        <dbReference type="ARBA" id="ARBA00004167"/>
    </source>
</evidence>
<dbReference type="InterPro" id="IPR004864">
    <property type="entry name" value="LEA_2"/>
</dbReference>
<dbReference type="PANTHER" id="PTHR31234">
    <property type="entry name" value="LATE EMBRYOGENESIS ABUNDANT (LEA) HYDROXYPROLINE-RICH GLYCOPROTEIN FAMILY"/>
    <property type="match status" value="1"/>
</dbReference>
<organism evidence="7 8">
    <name type="scientific">Dendrobium thyrsiflorum</name>
    <name type="common">Pinecone-like raceme dendrobium</name>
    <name type="synonym">Orchid</name>
    <dbReference type="NCBI Taxonomy" id="117978"/>
    <lineage>
        <taxon>Eukaryota</taxon>
        <taxon>Viridiplantae</taxon>
        <taxon>Streptophyta</taxon>
        <taxon>Embryophyta</taxon>
        <taxon>Tracheophyta</taxon>
        <taxon>Spermatophyta</taxon>
        <taxon>Magnoliopsida</taxon>
        <taxon>Liliopsida</taxon>
        <taxon>Asparagales</taxon>
        <taxon>Orchidaceae</taxon>
        <taxon>Epidendroideae</taxon>
        <taxon>Malaxideae</taxon>
        <taxon>Dendrobiinae</taxon>
        <taxon>Dendrobium</taxon>
    </lineage>
</organism>
<evidence type="ECO:0000313" key="8">
    <source>
        <dbReference type="Proteomes" id="UP001552299"/>
    </source>
</evidence>